<dbReference type="Proteomes" id="UP000001805">
    <property type="component" value="Chromosome 3, Linkage Group III"/>
</dbReference>
<sequence length="253" mass="28252">MGSDRRKQWAKKRETSEAKVLAEREASAAARESEPPIPTPDPSADDESTTTTENTTTSKVDELMQTYHNSKMGEQKDNALAYILYAAGDEMCAYSSTTDWRLQRVIRAVTAVLEDVNTFTTTEENESHHLQRRFQSRSEGSALPPHVHIHSEVVGEASNSPVLRCLNQYPKLDSESYAWQPWYQGLYGAYHEDCAAGLDPTNHTHALAAWNAILDKLPPHVLVTLMSEKPLDPERPDPSLLLTALDEYSVPGM</sequence>
<dbReference type="PaxDb" id="5141-EFNCRP00000006272"/>
<keyword evidence="3" id="KW-1185">Reference proteome</keyword>
<proteinExistence type="predicted"/>
<dbReference type="EMBL" id="CM002238">
    <property type="protein sequence ID" value="EAA28089.1"/>
    <property type="molecule type" value="Genomic_DNA"/>
</dbReference>
<evidence type="ECO:0000256" key="1">
    <source>
        <dbReference type="SAM" id="MobiDB-lite"/>
    </source>
</evidence>
<feature type="compositionally biased region" description="Low complexity" evidence="1">
    <location>
        <begin position="49"/>
        <end position="58"/>
    </location>
</feature>
<dbReference type="InParanoid" id="Q7RYY3"/>
<dbReference type="AlphaFoldDB" id="Q7RYY3"/>
<feature type="region of interest" description="Disordered" evidence="1">
    <location>
        <begin position="1"/>
        <end position="61"/>
    </location>
</feature>
<dbReference type="KEGG" id="ncr:NCU06434"/>
<dbReference type="VEuPathDB" id="FungiDB:NCU06434"/>
<dbReference type="GeneID" id="3873494"/>
<name>Q7RYY3_NEUCR</name>
<reference evidence="2 3" key="1">
    <citation type="journal article" date="2003" name="Nature">
        <title>The genome sequence of the filamentous fungus Neurospora crassa.</title>
        <authorList>
            <person name="Galagan J.E."/>
            <person name="Calvo S.E."/>
            <person name="Borkovich K.A."/>
            <person name="Selker E.U."/>
            <person name="Read N.D."/>
            <person name="Jaffe D."/>
            <person name="FitzHugh W."/>
            <person name="Ma L.J."/>
            <person name="Smirnov S."/>
            <person name="Purcell S."/>
            <person name="Rehman B."/>
            <person name="Elkins T."/>
            <person name="Engels R."/>
            <person name="Wang S."/>
            <person name="Nielsen C.B."/>
            <person name="Butler J."/>
            <person name="Endrizzi M."/>
            <person name="Qui D."/>
            <person name="Ianakiev P."/>
            <person name="Bell-Pedersen D."/>
            <person name="Nelson M.A."/>
            <person name="Werner-Washburne M."/>
            <person name="Selitrennikoff C.P."/>
            <person name="Kinsey J.A."/>
            <person name="Braun E.L."/>
            <person name="Zelter A."/>
            <person name="Schulte U."/>
            <person name="Kothe G.O."/>
            <person name="Jedd G."/>
            <person name="Mewes W."/>
            <person name="Staben C."/>
            <person name="Marcotte E."/>
            <person name="Greenberg D."/>
            <person name="Roy A."/>
            <person name="Foley K."/>
            <person name="Naylor J."/>
            <person name="Stange-Thomann N."/>
            <person name="Barrett R."/>
            <person name="Gnerre S."/>
            <person name="Kamal M."/>
            <person name="Kamvysselis M."/>
            <person name="Mauceli E."/>
            <person name="Bielke C."/>
            <person name="Rudd S."/>
            <person name="Frishman D."/>
            <person name="Krystofova S."/>
            <person name="Rasmussen C."/>
            <person name="Metzenberg R.L."/>
            <person name="Perkins D.D."/>
            <person name="Kroken S."/>
            <person name="Cogoni C."/>
            <person name="Macino G."/>
            <person name="Catcheside D."/>
            <person name="Li W."/>
            <person name="Pratt R.J."/>
            <person name="Osmani S.A."/>
            <person name="DeSouza C.P."/>
            <person name="Glass L."/>
            <person name="Orbach M.J."/>
            <person name="Berglund J.A."/>
            <person name="Voelker R."/>
            <person name="Yarden O."/>
            <person name="Plamann M."/>
            <person name="Seiler S."/>
            <person name="Dunlap J."/>
            <person name="Radford A."/>
            <person name="Aramayo R."/>
            <person name="Natvig D.O."/>
            <person name="Alex L.A."/>
            <person name="Mannhaupt G."/>
            <person name="Ebbole D.J."/>
            <person name="Freitag M."/>
            <person name="Paulsen I."/>
            <person name="Sachs M.S."/>
            <person name="Lander E.S."/>
            <person name="Nusbaum C."/>
            <person name="Birren B."/>
        </authorList>
    </citation>
    <scope>NUCLEOTIDE SEQUENCE [LARGE SCALE GENOMIC DNA]</scope>
    <source>
        <strain evidence="3">ATCC 24698 / 74-OR23-1A / CBS 708.71 / DSM 1257 / FGSC 987</strain>
    </source>
</reference>
<dbReference type="RefSeq" id="XP_957325.1">
    <property type="nucleotide sequence ID" value="XM_952232.2"/>
</dbReference>
<evidence type="ECO:0000313" key="3">
    <source>
        <dbReference type="Proteomes" id="UP000001805"/>
    </source>
</evidence>
<organism evidence="2 3">
    <name type="scientific">Neurospora crassa (strain ATCC 24698 / 74-OR23-1A / CBS 708.71 / DSM 1257 / FGSC 987)</name>
    <dbReference type="NCBI Taxonomy" id="367110"/>
    <lineage>
        <taxon>Eukaryota</taxon>
        <taxon>Fungi</taxon>
        <taxon>Dikarya</taxon>
        <taxon>Ascomycota</taxon>
        <taxon>Pezizomycotina</taxon>
        <taxon>Sordariomycetes</taxon>
        <taxon>Sordariomycetidae</taxon>
        <taxon>Sordariales</taxon>
        <taxon>Sordariaceae</taxon>
        <taxon>Neurospora</taxon>
    </lineage>
</organism>
<gene>
    <name evidence="2" type="ORF">NCU06434</name>
</gene>
<accession>Q7RYY3</accession>
<protein>
    <submittedName>
        <fullName evidence="2">Uncharacterized protein</fullName>
    </submittedName>
</protein>
<dbReference type="HOGENOM" id="CLU_1098769_0_0_1"/>
<dbReference type="OMA" id="HNSKMGE"/>
<feature type="compositionally biased region" description="Basic and acidic residues" evidence="1">
    <location>
        <begin position="1"/>
        <end position="34"/>
    </location>
</feature>
<evidence type="ECO:0000313" key="2">
    <source>
        <dbReference type="EMBL" id="EAA28089.1"/>
    </source>
</evidence>
<dbReference type="OrthoDB" id="10368162at2759"/>